<name>A0A1I7X7Y2_HETBA</name>
<evidence type="ECO:0000313" key="1">
    <source>
        <dbReference type="Proteomes" id="UP000095283"/>
    </source>
</evidence>
<proteinExistence type="predicted"/>
<accession>A0A1I7X7Y2</accession>
<dbReference type="AlphaFoldDB" id="A0A1I7X7Y2"/>
<keyword evidence="1" id="KW-1185">Reference proteome</keyword>
<dbReference type="Proteomes" id="UP000095283">
    <property type="component" value="Unplaced"/>
</dbReference>
<reference evidence="2" key="1">
    <citation type="submission" date="2016-11" db="UniProtKB">
        <authorList>
            <consortium name="WormBaseParasite"/>
        </authorList>
    </citation>
    <scope>IDENTIFICATION</scope>
</reference>
<dbReference type="InterPro" id="IPR000884">
    <property type="entry name" value="TSP1_rpt"/>
</dbReference>
<evidence type="ECO:0000313" key="2">
    <source>
        <dbReference type="WBParaSite" id="Hba_13745"/>
    </source>
</evidence>
<organism evidence="1 2">
    <name type="scientific">Heterorhabditis bacteriophora</name>
    <name type="common">Entomopathogenic nematode worm</name>
    <dbReference type="NCBI Taxonomy" id="37862"/>
    <lineage>
        <taxon>Eukaryota</taxon>
        <taxon>Metazoa</taxon>
        <taxon>Ecdysozoa</taxon>
        <taxon>Nematoda</taxon>
        <taxon>Chromadorea</taxon>
        <taxon>Rhabditida</taxon>
        <taxon>Rhabditina</taxon>
        <taxon>Rhabditomorpha</taxon>
        <taxon>Strongyloidea</taxon>
        <taxon>Heterorhabditidae</taxon>
        <taxon>Heterorhabditis</taxon>
    </lineage>
</organism>
<protein>
    <submittedName>
        <fullName evidence="2">Hypotheticial protein</fullName>
    </submittedName>
</protein>
<dbReference type="Pfam" id="PF00090">
    <property type="entry name" value="TSP_1"/>
    <property type="match status" value="1"/>
</dbReference>
<dbReference type="WBParaSite" id="Hba_13745">
    <property type="protein sequence ID" value="Hba_13745"/>
    <property type="gene ID" value="Hba_13745"/>
</dbReference>
<sequence length="76" mass="8952">MYLSDPYLMNRLLIIAVIIYMSNKTLCKDRFDDKLVERTVTSTENCWSEWSPCTVTCIPKKTEKERLVTIRNATFI</sequence>